<dbReference type="OrthoDB" id="9806925at2"/>
<feature type="domain" description="YjeF N-terminal" evidence="21">
    <location>
        <begin position="17"/>
        <end position="228"/>
    </location>
</feature>
<keyword evidence="7 17" id="KW-0067">ATP-binding</keyword>
<comment type="similarity">
    <text evidence="17">Belongs to the NnrD/CARKD family.</text>
</comment>
<evidence type="ECO:0000256" key="12">
    <source>
        <dbReference type="ARBA" id="ARBA00023239"/>
    </source>
</evidence>
<dbReference type="InterPro" id="IPR029056">
    <property type="entry name" value="Ribokinase-like"/>
</dbReference>
<feature type="domain" description="YjeF C-terminal" evidence="20">
    <location>
        <begin position="237"/>
        <end position="511"/>
    </location>
</feature>
<dbReference type="GO" id="GO:0046872">
    <property type="term" value="F:metal ion binding"/>
    <property type="evidence" value="ECO:0007669"/>
    <property type="project" value="UniProtKB-UniRule"/>
</dbReference>
<organism evidence="22 23">
    <name type="scientific">Rubricoccus marinus</name>
    <dbReference type="NCBI Taxonomy" id="716817"/>
    <lineage>
        <taxon>Bacteria</taxon>
        <taxon>Pseudomonadati</taxon>
        <taxon>Rhodothermota</taxon>
        <taxon>Rhodothermia</taxon>
        <taxon>Rhodothermales</taxon>
        <taxon>Rubricoccaceae</taxon>
        <taxon>Rubricoccus</taxon>
    </lineage>
</organism>
<dbReference type="HAMAP" id="MF_01966">
    <property type="entry name" value="NADHX_epimerase"/>
    <property type="match status" value="1"/>
</dbReference>
<feature type="binding site" evidence="17">
    <location>
        <position position="395"/>
    </location>
    <ligand>
        <name>(6S)-NADPHX</name>
        <dbReference type="ChEBI" id="CHEBI:64076"/>
    </ligand>
</feature>
<evidence type="ECO:0000256" key="8">
    <source>
        <dbReference type="ARBA" id="ARBA00022857"/>
    </source>
</evidence>
<feature type="binding site" evidence="18">
    <location>
        <begin position="67"/>
        <end position="71"/>
    </location>
    <ligand>
        <name>(6S)-NADPHX</name>
        <dbReference type="ChEBI" id="CHEBI:64076"/>
    </ligand>
</feature>
<evidence type="ECO:0000256" key="11">
    <source>
        <dbReference type="ARBA" id="ARBA00023235"/>
    </source>
</evidence>
<dbReference type="NCBIfam" id="TIGR00197">
    <property type="entry name" value="yjeF_nterm"/>
    <property type="match status" value="1"/>
</dbReference>
<evidence type="ECO:0000256" key="19">
    <source>
        <dbReference type="PIRNR" id="PIRNR017184"/>
    </source>
</evidence>
<keyword evidence="12 17" id="KW-0456">Lyase</keyword>
<accession>A0A259TXP1</accession>
<feature type="binding site" evidence="18">
    <location>
        <position position="171"/>
    </location>
    <ligand>
        <name>(6S)-NADPHX</name>
        <dbReference type="ChEBI" id="CHEBI:64076"/>
    </ligand>
</feature>
<feature type="binding site" evidence="18">
    <location>
        <position position="174"/>
    </location>
    <ligand>
        <name>K(+)</name>
        <dbReference type="ChEBI" id="CHEBI:29103"/>
    </ligand>
</feature>
<sequence length="511" mass="52249">MFARPDLLLPVLGADTMREADRRAMADWDVPGRVLMETAGRACADEAERLLASGDAPEATVLAGKGNNGGDGLVIARVLHARGWSVRVVTLASRDDSSDDTAANLALLERLAADSDRLTLLAPDADLGRASGVIVDALLGIGVSGDLREPVATLAAWANRQSPRATVLAVDLPSGLNADTGEAPEGTIHADATVAMGALKAGLLLGDGPRLAGAVTVAEIGIPDRLLREHADAWTAGPDWLEAVLPQRASDAHKYSAGTAVCVVGSRRYTGAAVLATRAAYRAGAGAVIACTPESARLTVDAHNVEVMVAAQPETASGGLAFAALEPIRDRLESANAVLIGCGLGDEEPTQRMARALVGSDYGPSVIDADGLTALAIHIDTLAERSGGRVLLTPHLGELRRLLGDHAFTPEDRIATVRDLASRWNSVLLLKGMPSVVASPEASGGAVAIGPPGHPALATAGTGDVLAGTAVGLMAQGLAPEDAALAALHLGYRAAVSFRGRPGSMLASDLL</sequence>
<name>A0A259TXP1_9BACT</name>
<feature type="binding site" evidence="18">
    <location>
        <position position="136"/>
    </location>
    <ligand>
        <name>K(+)</name>
        <dbReference type="ChEBI" id="CHEBI:29103"/>
    </ligand>
</feature>
<dbReference type="CDD" id="cd01171">
    <property type="entry name" value="YXKO-related"/>
    <property type="match status" value="1"/>
</dbReference>
<comment type="catalytic activity">
    <reaction evidence="1 18 19">
        <text>(6R)-NADHX = (6S)-NADHX</text>
        <dbReference type="Rhea" id="RHEA:32215"/>
        <dbReference type="ChEBI" id="CHEBI:64074"/>
        <dbReference type="ChEBI" id="CHEBI:64075"/>
        <dbReference type="EC" id="5.1.99.6"/>
    </reaction>
</comment>
<dbReference type="GO" id="GO:0052856">
    <property type="term" value="F:NAD(P)HX epimerase activity"/>
    <property type="evidence" value="ECO:0007669"/>
    <property type="project" value="UniProtKB-UniRule"/>
</dbReference>
<dbReference type="EMBL" id="MQWB01000001">
    <property type="protein sequence ID" value="OZC02522.1"/>
    <property type="molecule type" value="Genomic_DNA"/>
</dbReference>
<dbReference type="AlphaFoldDB" id="A0A259TXP1"/>
<evidence type="ECO:0000256" key="4">
    <source>
        <dbReference type="ARBA" id="ARBA00009524"/>
    </source>
</evidence>
<evidence type="ECO:0000256" key="6">
    <source>
        <dbReference type="ARBA" id="ARBA00022741"/>
    </source>
</evidence>
<evidence type="ECO:0000256" key="2">
    <source>
        <dbReference type="ARBA" id="ARBA00000909"/>
    </source>
</evidence>
<dbReference type="Proteomes" id="UP000216446">
    <property type="component" value="Unassembled WGS sequence"/>
</dbReference>
<dbReference type="FunCoup" id="A0A259TXP1">
    <property type="interactions" value="271"/>
</dbReference>
<comment type="similarity">
    <text evidence="18">Belongs to the NnrE/AIBP family.</text>
</comment>
<keyword evidence="6 17" id="KW-0547">Nucleotide-binding</keyword>
<keyword evidence="23" id="KW-1185">Reference proteome</keyword>
<comment type="cofactor">
    <cofactor evidence="17">
        <name>Mg(2+)</name>
        <dbReference type="ChEBI" id="CHEBI:18420"/>
    </cofactor>
</comment>
<dbReference type="NCBIfam" id="TIGR00196">
    <property type="entry name" value="yjeF_cterm"/>
    <property type="match status" value="1"/>
</dbReference>
<evidence type="ECO:0000256" key="5">
    <source>
        <dbReference type="ARBA" id="ARBA00022723"/>
    </source>
</evidence>
<evidence type="ECO:0000256" key="10">
    <source>
        <dbReference type="ARBA" id="ARBA00023027"/>
    </source>
</evidence>
<evidence type="ECO:0000259" key="21">
    <source>
        <dbReference type="PROSITE" id="PS51385"/>
    </source>
</evidence>
<feature type="binding site" evidence="17">
    <location>
        <position position="463"/>
    </location>
    <ligand>
        <name>AMP</name>
        <dbReference type="ChEBI" id="CHEBI:456215"/>
    </ligand>
</feature>
<evidence type="ECO:0000256" key="16">
    <source>
        <dbReference type="ARBA" id="ARBA00049209"/>
    </source>
</evidence>
<evidence type="ECO:0000256" key="3">
    <source>
        <dbReference type="ARBA" id="ARBA00006001"/>
    </source>
</evidence>
<comment type="catalytic activity">
    <reaction evidence="2 18 19">
        <text>(6R)-NADPHX = (6S)-NADPHX</text>
        <dbReference type="Rhea" id="RHEA:32227"/>
        <dbReference type="ChEBI" id="CHEBI:64076"/>
        <dbReference type="ChEBI" id="CHEBI:64077"/>
        <dbReference type="EC" id="5.1.99.6"/>
    </reaction>
</comment>
<evidence type="ECO:0000313" key="23">
    <source>
        <dbReference type="Proteomes" id="UP000216446"/>
    </source>
</evidence>
<dbReference type="Gene3D" id="3.40.50.10260">
    <property type="entry name" value="YjeF N-terminal domain"/>
    <property type="match status" value="1"/>
</dbReference>
<protein>
    <recommendedName>
        <fullName evidence="19">Bifunctional NAD(P)H-hydrate repair enzyme</fullName>
    </recommendedName>
    <alternativeName>
        <fullName evidence="19">Nicotinamide nucleotide repair protein</fullName>
    </alternativeName>
    <domain>
        <recommendedName>
            <fullName evidence="19">ADP-dependent (S)-NAD(P)H-hydrate dehydratase</fullName>
            <ecNumber evidence="19">4.2.1.136</ecNumber>
        </recommendedName>
        <alternativeName>
            <fullName evidence="19">ADP-dependent NAD(P)HX dehydratase</fullName>
        </alternativeName>
    </domain>
    <domain>
        <recommendedName>
            <fullName evidence="19">NAD(P)H-hydrate epimerase</fullName>
            <ecNumber evidence="19">5.1.99.6</ecNumber>
        </recommendedName>
    </domain>
</protein>
<comment type="subunit">
    <text evidence="17">Homotetramer.</text>
</comment>
<dbReference type="InterPro" id="IPR030677">
    <property type="entry name" value="Nnr"/>
</dbReference>
<comment type="function">
    <text evidence="14 19">Bifunctional enzyme that catalyzes the epimerization of the S- and R-forms of NAD(P)HX and the dehydration of the S-form of NAD(P)HX at the expense of ADP, which is converted to AMP. This allows the repair of both epimers of NAD(P)HX, a damaged form of NAD(P)H that is a result of enzymatic or heat-dependent hydration.</text>
</comment>
<reference evidence="22 23" key="1">
    <citation type="submission" date="2016-11" db="EMBL/GenBank/DDBJ databases">
        <title>Study of marine rhodopsin-containing bacteria.</title>
        <authorList>
            <person name="Yoshizawa S."/>
            <person name="Kumagai Y."/>
            <person name="Kogure K."/>
        </authorList>
    </citation>
    <scope>NUCLEOTIDE SEQUENCE [LARGE SCALE GENOMIC DNA]</scope>
    <source>
        <strain evidence="22 23">SG-29</strain>
    </source>
</reference>
<keyword evidence="9 18" id="KW-0630">Potassium</keyword>
<dbReference type="SUPFAM" id="SSF53613">
    <property type="entry name" value="Ribokinase-like"/>
    <property type="match status" value="1"/>
</dbReference>
<keyword evidence="10 17" id="KW-0520">NAD</keyword>
<feature type="binding site" evidence="18">
    <location>
        <position position="68"/>
    </location>
    <ligand>
        <name>K(+)</name>
        <dbReference type="ChEBI" id="CHEBI:29103"/>
    </ligand>
</feature>
<dbReference type="InterPro" id="IPR036652">
    <property type="entry name" value="YjeF_N_dom_sf"/>
</dbReference>
<gene>
    <name evidence="17" type="primary">nnrD</name>
    <name evidence="18" type="synonym">nnrE</name>
    <name evidence="22" type="ORF">BSZ36_05755</name>
</gene>
<dbReference type="Pfam" id="PF01256">
    <property type="entry name" value="Carb_kinase"/>
    <property type="match status" value="1"/>
</dbReference>
<evidence type="ECO:0000256" key="7">
    <source>
        <dbReference type="ARBA" id="ARBA00022840"/>
    </source>
</evidence>
<keyword evidence="11 18" id="KW-0413">Isomerase</keyword>
<dbReference type="HAMAP" id="MF_01965">
    <property type="entry name" value="NADHX_dehydratase"/>
    <property type="match status" value="1"/>
</dbReference>
<feature type="binding site" evidence="17">
    <location>
        <position position="464"/>
    </location>
    <ligand>
        <name>(6S)-NADPHX</name>
        <dbReference type="ChEBI" id="CHEBI:64076"/>
    </ligand>
</feature>
<dbReference type="EC" id="5.1.99.6" evidence="19"/>
<comment type="caution">
    <text evidence="22">The sequence shown here is derived from an EMBL/GenBank/DDBJ whole genome shotgun (WGS) entry which is preliminary data.</text>
</comment>
<evidence type="ECO:0000313" key="22">
    <source>
        <dbReference type="EMBL" id="OZC02522.1"/>
    </source>
</evidence>
<dbReference type="GO" id="GO:0005524">
    <property type="term" value="F:ATP binding"/>
    <property type="evidence" value="ECO:0007669"/>
    <property type="project" value="UniProtKB-UniRule"/>
</dbReference>
<evidence type="ECO:0000256" key="1">
    <source>
        <dbReference type="ARBA" id="ARBA00000013"/>
    </source>
</evidence>
<feature type="binding site" evidence="17">
    <location>
        <position position="272"/>
    </location>
    <ligand>
        <name>(6S)-NADPHX</name>
        <dbReference type="ChEBI" id="CHEBI:64076"/>
    </ligand>
</feature>
<keyword evidence="5 18" id="KW-0479">Metal-binding</keyword>
<dbReference type="Gene3D" id="3.40.1190.20">
    <property type="match status" value="1"/>
</dbReference>
<keyword evidence="8 17" id="KW-0521">NADP</keyword>
<dbReference type="InterPro" id="IPR004443">
    <property type="entry name" value="YjeF_N_dom"/>
</dbReference>
<dbReference type="PROSITE" id="PS51385">
    <property type="entry name" value="YJEF_N"/>
    <property type="match status" value="1"/>
</dbReference>
<feature type="binding site" evidence="17">
    <location>
        <position position="343"/>
    </location>
    <ligand>
        <name>(6S)-NADPHX</name>
        <dbReference type="ChEBI" id="CHEBI:64076"/>
    </ligand>
</feature>
<evidence type="ECO:0000256" key="18">
    <source>
        <dbReference type="HAMAP-Rule" id="MF_01966"/>
    </source>
</evidence>
<feature type="binding site" evidence="17">
    <location>
        <begin position="431"/>
        <end position="435"/>
    </location>
    <ligand>
        <name>AMP</name>
        <dbReference type="ChEBI" id="CHEBI:456215"/>
    </ligand>
</feature>
<comment type="function">
    <text evidence="17">Catalyzes the dehydration of the S-form of NAD(P)HX at the expense of ADP, which is converted to AMP. Together with NAD(P)HX epimerase, which catalyzes the epimerization of the S- and R-forms, the enzyme allows the repair of both epimers of NAD(P)HX, a damaged form of NAD(P)H that is a result of enzymatic or heat-dependent hydration.</text>
</comment>
<comment type="catalytic activity">
    <reaction evidence="16 17 19">
        <text>(6S)-NADPHX + ADP = AMP + phosphate + NADPH + H(+)</text>
        <dbReference type="Rhea" id="RHEA:32235"/>
        <dbReference type="ChEBI" id="CHEBI:15378"/>
        <dbReference type="ChEBI" id="CHEBI:43474"/>
        <dbReference type="ChEBI" id="CHEBI:57783"/>
        <dbReference type="ChEBI" id="CHEBI:64076"/>
        <dbReference type="ChEBI" id="CHEBI:456215"/>
        <dbReference type="ChEBI" id="CHEBI:456216"/>
        <dbReference type="EC" id="4.2.1.136"/>
    </reaction>
</comment>
<comment type="caution">
    <text evidence="18">Lacks conserved residue(s) required for the propagation of feature annotation.</text>
</comment>
<evidence type="ECO:0000256" key="9">
    <source>
        <dbReference type="ARBA" id="ARBA00022958"/>
    </source>
</evidence>
<dbReference type="EC" id="4.2.1.136" evidence="19"/>
<proteinExistence type="inferred from homology"/>
<feature type="binding site" evidence="18">
    <location>
        <begin position="140"/>
        <end position="146"/>
    </location>
    <ligand>
        <name>(6S)-NADPHX</name>
        <dbReference type="ChEBI" id="CHEBI:64076"/>
    </ligand>
</feature>
<dbReference type="PANTHER" id="PTHR12592">
    <property type="entry name" value="ATP-DEPENDENT (S)-NAD(P)H-HYDRATE DEHYDRATASE FAMILY MEMBER"/>
    <property type="match status" value="1"/>
</dbReference>
<keyword evidence="13" id="KW-0511">Multifunctional enzyme</keyword>
<evidence type="ECO:0000256" key="13">
    <source>
        <dbReference type="ARBA" id="ARBA00023268"/>
    </source>
</evidence>
<dbReference type="PIRSF" id="PIRSF017184">
    <property type="entry name" value="Nnr"/>
    <property type="match status" value="1"/>
</dbReference>
<dbReference type="Pfam" id="PF03853">
    <property type="entry name" value="YjeF_N"/>
    <property type="match status" value="1"/>
</dbReference>
<evidence type="ECO:0000256" key="17">
    <source>
        <dbReference type="HAMAP-Rule" id="MF_01965"/>
    </source>
</evidence>
<comment type="similarity">
    <text evidence="4 19">In the C-terminal section; belongs to the NnrD/CARKD family.</text>
</comment>
<evidence type="ECO:0000259" key="20">
    <source>
        <dbReference type="PROSITE" id="PS51383"/>
    </source>
</evidence>
<dbReference type="InterPro" id="IPR000631">
    <property type="entry name" value="CARKD"/>
</dbReference>
<comment type="catalytic activity">
    <reaction evidence="15 17 19">
        <text>(6S)-NADHX + ADP = AMP + phosphate + NADH + H(+)</text>
        <dbReference type="Rhea" id="RHEA:32223"/>
        <dbReference type="ChEBI" id="CHEBI:15378"/>
        <dbReference type="ChEBI" id="CHEBI:43474"/>
        <dbReference type="ChEBI" id="CHEBI:57945"/>
        <dbReference type="ChEBI" id="CHEBI:64074"/>
        <dbReference type="ChEBI" id="CHEBI:456215"/>
        <dbReference type="ChEBI" id="CHEBI:456216"/>
        <dbReference type="EC" id="4.2.1.136"/>
    </reaction>
</comment>
<dbReference type="PANTHER" id="PTHR12592:SF0">
    <property type="entry name" value="ATP-DEPENDENT (S)-NAD(P)H-HYDRATE DEHYDRATASE"/>
    <property type="match status" value="1"/>
</dbReference>
<comment type="function">
    <text evidence="18">Catalyzes the epimerization of the S- and R-forms of NAD(P)HX, a damaged form of NAD(P)H that is a result of enzymatic or heat-dependent hydration. This is a prerequisite for the S-specific NAD(P)H-hydrate dehydratase to allow the repair of both epimers of NAD(P)HX.</text>
</comment>
<dbReference type="RefSeq" id="WP_094546871.1">
    <property type="nucleotide sequence ID" value="NZ_MQWB01000001.1"/>
</dbReference>
<evidence type="ECO:0000256" key="15">
    <source>
        <dbReference type="ARBA" id="ARBA00048238"/>
    </source>
</evidence>
<dbReference type="SUPFAM" id="SSF64153">
    <property type="entry name" value="YjeF N-terminal domain-like"/>
    <property type="match status" value="1"/>
</dbReference>
<dbReference type="GO" id="GO:0046496">
    <property type="term" value="P:nicotinamide nucleotide metabolic process"/>
    <property type="evidence" value="ECO:0007669"/>
    <property type="project" value="UniProtKB-UniRule"/>
</dbReference>
<dbReference type="InParanoid" id="A0A259TXP1"/>
<evidence type="ECO:0000256" key="14">
    <source>
        <dbReference type="ARBA" id="ARBA00025153"/>
    </source>
</evidence>
<dbReference type="GO" id="GO:0110051">
    <property type="term" value="P:metabolite repair"/>
    <property type="evidence" value="ECO:0007669"/>
    <property type="project" value="TreeGrafter"/>
</dbReference>
<comment type="similarity">
    <text evidence="3 19">In the N-terminal section; belongs to the NnrE/AIBP family.</text>
</comment>
<comment type="cofactor">
    <cofactor evidence="18 19">
        <name>K(+)</name>
        <dbReference type="ChEBI" id="CHEBI:29103"/>
    </cofactor>
    <text evidence="18 19">Binds 1 potassium ion per subunit.</text>
</comment>
<dbReference type="GO" id="GO:0052855">
    <property type="term" value="F:ADP-dependent NAD(P)H-hydrate dehydratase activity"/>
    <property type="evidence" value="ECO:0007669"/>
    <property type="project" value="UniProtKB-UniRule"/>
</dbReference>
<dbReference type="PROSITE" id="PS51383">
    <property type="entry name" value="YJEF_C_3"/>
    <property type="match status" value="1"/>
</dbReference>